<dbReference type="Proteomes" id="UP000250235">
    <property type="component" value="Unassembled WGS sequence"/>
</dbReference>
<gene>
    <name evidence="3" type="ORF">F511_05788</name>
</gene>
<feature type="region of interest" description="Disordered" evidence="1">
    <location>
        <begin position="1"/>
        <end position="51"/>
    </location>
</feature>
<keyword evidence="2" id="KW-0472">Membrane</keyword>
<dbReference type="PANTHER" id="PTHR34797">
    <property type="entry name" value="ATG8-INTERACTING PROTEIN 2"/>
    <property type="match status" value="1"/>
</dbReference>
<dbReference type="OrthoDB" id="604034at2759"/>
<accession>A0A2Z7B5A4</accession>
<organism evidence="3 4">
    <name type="scientific">Dorcoceras hygrometricum</name>
    <dbReference type="NCBI Taxonomy" id="472368"/>
    <lineage>
        <taxon>Eukaryota</taxon>
        <taxon>Viridiplantae</taxon>
        <taxon>Streptophyta</taxon>
        <taxon>Embryophyta</taxon>
        <taxon>Tracheophyta</taxon>
        <taxon>Spermatophyta</taxon>
        <taxon>Magnoliopsida</taxon>
        <taxon>eudicotyledons</taxon>
        <taxon>Gunneridae</taxon>
        <taxon>Pentapetalae</taxon>
        <taxon>asterids</taxon>
        <taxon>lamiids</taxon>
        <taxon>Lamiales</taxon>
        <taxon>Gesneriaceae</taxon>
        <taxon>Didymocarpoideae</taxon>
        <taxon>Trichosporeae</taxon>
        <taxon>Loxocarpinae</taxon>
        <taxon>Dorcoceras</taxon>
    </lineage>
</organism>
<keyword evidence="2" id="KW-0812">Transmembrane</keyword>
<feature type="transmembrane region" description="Helical" evidence="2">
    <location>
        <begin position="237"/>
        <end position="256"/>
    </location>
</feature>
<evidence type="ECO:0008006" key="5">
    <source>
        <dbReference type="Google" id="ProtNLM"/>
    </source>
</evidence>
<evidence type="ECO:0000313" key="3">
    <source>
        <dbReference type="EMBL" id="KZV29694.1"/>
    </source>
</evidence>
<sequence length="286" mass="32190">MENNEEGGEEPVTRGNEWEVVSLTESAYGAAPGPKEDNSGHSSQGKLNNGNEAETSTAMFMSGHFIFPPNQHENLPLEPEDVEIQNEKGGENDTSQLIVEEGGISYLKDEENLSFKGLMPHEFSGITIFDEKGSRLPARNTDFKKDLTYDKEQSIYSSAALSSVYSEADLVDSSMIEEIGRIDDMIEGTDRASDSSHCSLEKPVAEDNYDDYNLPSETWWRRRAFSLYAHAKEANTYWSICIAAAVMGLVIIGHRWQQERWQILHLNWQSGIKHEEDYDSTKPVKL</sequence>
<proteinExistence type="predicted"/>
<evidence type="ECO:0000313" key="4">
    <source>
        <dbReference type="Proteomes" id="UP000250235"/>
    </source>
</evidence>
<feature type="compositionally biased region" description="Polar residues" evidence="1">
    <location>
        <begin position="40"/>
        <end position="51"/>
    </location>
</feature>
<protein>
    <recommendedName>
        <fullName evidence="5">ATG8-interacting protein 1</fullName>
    </recommendedName>
</protein>
<evidence type="ECO:0000256" key="1">
    <source>
        <dbReference type="SAM" id="MobiDB-lite"/>
    </source>
</evidence>
<dbReference type="EMBL" id="KV009357">
    <property type="protein sequence ID" value="KZV29694.1"/>
    <property type="molecule type" value="Genomic_DNA"/>
</dbReference>
<name>A0A2Z7B5A4_9LAMI</name>
<keyword evidence="4" id="KW-1185">Reference proteome</keyword>
<dbReference type="PANTHER" id="PTHR34797:SF1">
    <property type="entry name" value="ATG8-INTERACTING PROTEIN 2"/>
    <property type="match status" value="1"/>
</dbReference>
<evidence type="ECO:0000256" key="2">
    <source>
        <dbReference type="SAM" id="Phobius"/>
    </source>
</evidence>
<dbReference type="AlphaFoldDB" id="A0A2Z7B5A4"/>
<reference evidence="3 4" key="1">
    <citation type="journal article" date="2015" name="Proc. Natl. Acad. Sci. U.S.A.">
        <title>The resurrection genome of Boea hygrometrica: A blueprint for survival of dehydration.</title>
        <authorList>
            <person name="Xiao L."/>
            <person name="Yang G."/>
            <person name="Zhang L."/>
            <person name="Yang X."/>
            <person name="Zhao S."/>
            <person name="Ji Z."/>
            <person name="Zhou Q."/>
            <person name="Hu M."/>
            <person name="Wang Y."/>
            <person name="Chen M."/>
            <person name="Xu Y."/>
            <person name="Jin H."/>
            <person name="Xiao X."/>
            <person name="Hu G."/>
            <person name="Bao F."/>
            <person name="Hu Y."/>
            <person name="Wan P."/>
            <person name="Li L."/>
            <person name="Deng X."/>
            <person name="Kuang T."/>
            <person name="Xiang C."/>
            <person name="Zhu J.K."/>
            <person name="Oliver M.J."/>
            <person name="He Y."/>
        </authorList>
    </citation>
    <scope>NUCLEOTIDE SEQUENCE [LARGE SCALE GENOMIC DNA]</scope>
    <source>
        <strain evidence="4">cv. XS01</strain>
    </source>
</reference>
<dbReference type="InterPro" id="IPR040304">
    <property type="entry name" value="ATG8-IP-1/2"/>
</dbReference>
<keyword evidence="2" id="KW-1133">Transmembrane helix</keyword>